<gene>
    <name evidence="3" type="ORF">BCR32DRAFT_294327</name>
</gene>
<dbReference type="EMBL" id="MCFG01000169">
    <property type="protein sequence ID" value="ORX79634.1"/>
    <property type="molecule type" value="Genomic_DNA"/>
</dbReference>
<keyword evidence="4" id="KW-1185">Reference proteome</keyword>
<feature type="region of interest" description="Disordered" evidence="1">
    <location>
        <begin position="556"/>
        <end position="588"/>
    </location>
</feature>
<keyword evidence="2" id="KW-0812">Transmembrane</keyword>
<feature type="transmembrane region" description="Helical" evidence="2">
    <location>
        <begin position="329"/>
        <end position="353"/>
    </location>
</feature>
<proteinExistence type="predicted"/>
<feature type="transmembrane region" description="Helical" evidence="2">
    <location>
        <begin position="138"/>
        <end position="161"/>
    </location>
</feature>
<feature type="compositionally biased region" description="Polar residues" evidence="1">
    <location>
        <begin position="556"/>
        <end position="567"/>
    </location>
</feature>
<feature type="transmembrane region" description="Helical" evidence="2">
    <location>
        <begin position="261"/>
        <end position="281"/>
    </location>
</feature>
<dbReference type="OrthoDB" id="2155120at2759"/>
<reference evidence="3 4" key="2">
    <citation type="submission" date="2016-08" db="EMBL/GenBank/DDBJ databases">
        <title>Pervasive Adenine N6-methylation of Active Genes in Fungi.</title>
        <authorList>
            <consortium name="DOE Joint Genome Institute"/>
            <person name="Mondo S.J."/>
            <person name="Dannebaum R.O."/>
            <person name="Kuo R.C."/>
            <person name="Labutti K."/>
            <person name="Haridas S."/>
            <person name="Kuo A."/>
            <person name="Salamov A."/>
            <person name="Ahrendt S.R."/>
            <person name="Lipzen A."/>
            <person name="Sullivan W."/>
            <person name="Andreopoulos W.B."/>
            <person name="Clum A."/>
            <person name="Lindquist E."/>
            <person name="Daum C."/>
            <person name="Ramamoorthy G.K."/>
            <person name="Gryganskyi A."/>
            <person name="Culley D."/>
            <person name="Magnuson J.K."/>
            <person name="James T.Y."/>
            <person name="O'Malley M.A."/>
            <person name="Stajich J.E."/>
            <person name="Spatafora J.W."/>
            <person name="Visel A."/>
            <person name="Grigoriev I.V."/>
        </authorList>
    </citation>
    <scope>NUCLEOTIDE SEQUENCE [LARGE SCALE GENOMIC DNA]</scope>
    <source>
        <strain evidence="3 4">S4</strain>
    </source>
</reference>
<evidence type="ECO:0000313" key="3">
    <source>
        <dbReference type="EMBL" id="ORX79634.1"/>
    </source>
</evidence>
<evidence type="ECO:0000256" key="1">
    <source>
        <dbReference type="SAM" id="MobiDB-lite"/>
    </source>
</evidence>
<feature type="region of interest" description="Disordered" evidence="1">
    <location>
        <begin position="615"/>
        <end position="652"/>
    </location>
</feature>
<reference evidence="3 4" key="1">
    <citation type="submission" date="2016-08" db="EMBL/GenBank/DDBJ databases">
        <title>A Parts List for Fungal Cellulosomes Revealed by Comparative Genomics.</title>
        <authorList>
            <consortium name="DOE Joint Genome Institute"/>
            <person name="Haitjema C.H."/>
            <person name="Gilmore S.P."/>
            <person name="Henske J.K."/>
            <person name="Solomon K.V."/>
            <person name="De Groot R."/>
            <person name="Kuo A."/>
            <person name="Mondo S.J."/>
            <person name="Salamov A.A."/>
            <person name="Labutti K."/>
            <person name="Zhao Z."/>
            <person name="Chiniquy J."/>
            <person name="Barry K."/>
            <person name="Brewer H.M."/>
            <person name="Purvine S.O."/>
            <person name="Wright A.T."/>
            <person name="Boxma B."/>
            <person name="Van Alen T."/>
            <person name="Hackstein J.H."/>
            <person name="Baker S.E."/>
            <person name="Grigoriev I.V."/>
            <person name="O'Malley M.A."/>
        </authorList>
    </citation>
    <scope>NUCLEOTIDE SEQUENCE [LARGE SCALE GENOMIC DNA]</scope>
    <source>
        <strain evidence="3 4">S4</strain>
    </source>
</reference>
<protein>
    <recommendedName>
        <fullName evidence="5">RGS domain-containing protein</fullName>
    </recommendedName>
</protein>
<evidence type="ECO:0000256" key="2">
    <source>
        <dbReference type="SAM" id="Phobius"/>
    </source>
</evidence>
<accession>A0A1Y1X2S8</accession>
<evidence type="ECO:0008006" key="5">
    <source>
        <dbReference type="Google" id="ProtNLM"/>
    </source>
</evidence>
<feature type="transmembrane region" description="Helical" evidence="2">
    <location>
        <begin position="63"/>
        <end position="82"/>
    </location>
</feature>
<feature type="transmembrane region" description="Helical" evidence="2">
    <location>
        <begin position="293"/>
        <end position="317"/>
    </location>
</feature>
<feature type="transmembrane region" description="Helical" evidence="2">
    <location>
        <begin position="222"/>
        <end position="241"/>
    </location>
</feature>
<comment type="caution">
    <text evidence="3">The sequence shown here is derived from an EMBL/GenBank/DDBJ whole genome shotgun (WGS) entry which is preliminary data.</text>
</comment>
<organism evidence="3 4">
    <name type="scientific">Anaeromyces robustus</name>
    <dbReference type="NCBI Taxonomy" id="1754192"/>
    <lineage>
        <taxon>Eukaryota</taxon>
        <taxon>Fungi</taxon>
        <taxon>Fungi incertae sedis</taxon>
        <taxon>Chytridiomycota</taxon>
        <taxon>Chytridiomycota incertae sedis</taxon>
        <taxon>Neocallimastigomycetes</taxon>
        <taxon>Neocallimastigales</taxon>
        <taxon>Neocallimastigaceae</taxon>
        <taxon>Anaeromyces</taxon>
    </lineage>
</organism>
<dbReference type="Proteomes" id="UP000193944">
    <property type="component" value="Unassembled WGS sequence"/>
</dbReference>
<feature type="compositionally biased region" description="Low complexity" evidence="1">
    <location>
        <begin position="616"/>
        <end position="652"/>
    </location>
</feature>
<feature type="transmembrane region" description="Helical" evidence="2">
    <location>
        <begin position="94"/>
        <end position="118"/>
    </location>
</feature>
<sequence length="822" mass="94857">MDYESKRRGKITSNQVFLVFLFVLFVIIPGMIYGVLIISNKTFKEVFEFKGNKFYGNIGPKEGWTIALSLLVVYSLGLYLFWKKRKHYLINYRPINLCMLTGFCSATYSVLLPLSISYFSSDSNNTNGNGHLIFGKDSPYNCLVSLIITIVFASMSLMANLSRYAKVYMLQRRDVGRIKLYNEKYHSTLLSNDNDNNSNNKLSNFEPNTYLKNLNKLVSRRITFWLFIIPYIFLVILGIVLIYSEDDDTRKEMCKENVIKFYAPVVLLSFISTLAMPYFFIKLYFSTNFITKLDIFLNFSALIIGTLLFMATLFRINGHDGLTKVKSNILFFIIPGFTSFFCADVIPLIEVFLADSNVKQKKFHSKNDFTKLLMGSRYIDSLKSCAVSSYCVEMVLFWDMHLKLMKLYNNIIKKKGIDSKKHYKDQQQQLQQQQQQLSSKDSEISHRDIFIPEISPLSPLSNNYELLMELNKNIFGKENNTILYSGCYSDSNNLDPDLINHYPYHNNNMVNKNRSNSQGTFGMNDDNNHGYYNKNRSYSQGTFGMNDDNNHGYFNKNRSNSQGTFGMNDNNNHGYYNKNRSNSQGTYSMEDNGHFDIGAPIINMNNSYSTLTNNDYYSLNRPRNNSNNSNSNSNSNYSPYDRNNGYSRYNYNYGHGPNHGNVHGNNNGGIYPEMINSDQEGLLNYRSPSNFKNYNTNTNTNTNTLNSHPNNNTSSPTLTNDTSISHPINKKNPLKNPNTEIFYELFEIDSENVEVPKELWHDIDILYNSFISERSLATVNIEENTINRLRKSISMKNYTIDMFFPALSETVSLMYQNLYNNI</sequence>
<dbReference type="SUPFAM" id="SSF48097">
    <property type="entry name" value="Regulator of G-protein signaling, RGS"/>
    <property type="match status" value="1"/>
</dbReference>
<feature type="compositionally biased region" description="Low complexity" evidence="1">
    <location>
        <begin position="568"/>
        <end position="582"/>
    </location>
</feature>
<name>A0A1Y1X2S8_9FUNG</name>
<dbReference type="AlphaFoldDB" id="A0A1Y1X2S8"/>
<feature type="transmembrane region" description="Helical" evidence="2">
    <location>
        <begin position="16"/>
        <end position="38"/>
    </location>
</feature>
<evidence type="ECO:0000313" key="4">
    <source>
        <dbReference type="Proteomes" id="UP000193944"/>
    </source>
</evidence>
<feature type="region of interest" description="Disordered" evidence="1">
    <location>
        <begin position="694"/>
        <end position="719"/>
    </location>
</feature>
<keyword evidence="2" id="KW-1133">Transmembrane helix</keyword>
<dbReference type="InterPro" id="IPR036305">
    <property type="entry name" value="RGS_sf"/>
</dbReference>
<keyword evidence="2" id="KW-0472">Membrane</keyword>